<feature type="domain" description="TcaA 4th" evidence="4">
    <location>
        <begin position="258"/>
        <end position="326"/>
    </location>
</feature>
<keyword evidence="6" id="KW-1185">Reference proteome</keyword>
<dbReference type="GO" id="GO:0005886">
    <property type="term" value="C:plasma membrane"/>
    <property type="evidence" value="ECO:0007669"/>
    <property type="project" value="UniProtKB-SubCell"/>
</dbReference>
<feature type="domain" description="Zinc-ribbon" evidence="2">
    <location>
        <begin position="3"/>
        <end position="25"/>
    </location>
</feature>
<dbReference type="OrthoDB" id="1682769at2"/>
<feature type="transmembrane region" description="Helical" evidence="1">
    <location>
        <begin position="58"/>
        <end position="77"/>
    </location>
</feature>
<evidence type="ECO:0000259" key="4">
    <source>
        <dbReference type="Pfam" id="PF22820"/>
    </source>
</evidence>
<dbReference type="Pfam" id="PF13240">
    <property type="entry name" value="Zn_Ribbon_1"/>
    <property type="match status" value="1"/>
</dbReference>
<name>A0A162CA19_9BACI</name>
<evidence type="ECO:0000256" key="1">
    <source>
        <dbReference type="SAM" id="Phobius"/>
    </source>
</evidence>
<dbReference type="Proteomes" id="UP000076476">
    <property type="component" value="Unassembled WGS sequence"/>
</dbReference>
<sequence length="466" mass="52745">MNYCQQCGHRLEENQTFCTNCGAKVVESQNAVQSQNVMKAGEGSGSRRPVLATKKSKIFASIGVLLILVIASSFFIVKSVYKPTKLAENFILAINNHDAKKVAHLLNSKQSDIKIDEKVAKQLIDHYQMNPSEFSELKNSLHKEAVIYEKGAFPEHTDADISINKLGKKWLFFDYYALIPKNLYIVVTANHDSHIYIDEKKYEPIKKDEERTYGPFLPINHKVQAVYKGEYADVKQVEEVSPSDAEENKVYINFDLTGDYVYLYSNIEDATLFVNGKSTGLKISDVEEFGPVATDGSMTLHAEIKTADGTLKSNKKTIKEAGETIDLLFEQEIPMEDFEDVGDSLKDYHDEQSEIENVIMSHYTSISSGDYETAYAMFSSSRRSKISYEKWSKGLKNNFKNEVTNVSVESIENDQATVSFQLTSYDKQDDGSTLVQEWGGKWYLVKESDGWKLATPEIKKLNTRTE</sequence>
<dbReference type="InterPro" id="IPR026870">
    <property type="entry name" value="Zinc_ribbon_dom"/>
</dbReference>
<dbReference type="Pfam" id="PF22813">
    <property type="entry name" value="TcaA_2nd"/>
    <property type="match status" value="1"/>
</dbReference>
<proteinExistence type="predicted"/>
<dbReference type="InterPro" id="IPR054530">
    <property type="entry name" value="TcaA_4th"/>
</dbReference>
<dbReference type="Pfam" id="PF22820">
    <property type="entry name" value="TcaA_3rd_4th"/>
    <property type="match status" value="1"/>
</dbReference>
<keyword evidence="1" id="KW-0812">Transmembrane</keyword>
<dbReference type="PANTHER" id="PTHR40038:SF1">
    <property type="entry name" value="MEMBRANE-ASSOCIATED PROTEIN TCAA"/>
    <property type="match status" value="1"/>
</dbReference>
<evidence type="ECO:0000313" key="6">
    <source>
        <dbReference type="Proteomes" id="UP000076476"/>
    </source>
</evidence>
<keyword evidence="1" id="KW-0472">Membrane</keyword>
<evidence type="ECO:0000259" key="3">
    <source>
        <dbReference type="Pfam" id="PF22813"/>
    </source>
</evidence>
<dbReference type="RefSeq" id="WP_063386532.1">
    <property type="nucleotide sequence ID" value="NZ_LWBR01000005.1"/>
</dbReference>
<feature type="domain" description="TcaA second" evidence="3">
    <location>
        <begin position="83"/>
        <end position="178"/>
    </location>
</feature>
<dbReference type="STRING" id="33936.AZI98_01545"/>
<dbReference type="PANTHER" id="PTHR40038">
    <property type="entry name" value="MEMBRANE-ASSOCIATED PROTEIN TCAA"/>
    <property type="match status" value="1"/>
</dbReference>
<dbReference type="InterPro" id="IPR054529">
    <property type="entry name" value="TcaA_2nd"/>
</dbReference>
<gene>
    <name evidence="5" type="ORF">AZI98_01545</name>
</gene>
<evidence type="ECO:0000259" key="2">
    <source>
        <dbReference type="Pfam" id="PF13240"/>
    </source>
</evidence>
<reference evidence="5 6" key="1">
    <citation type="submission" date="2016-04" db="EMBL/GenBank/DDBJ databases">
        <title>Draft genome sequence of Aeribacillus pallidus 8m3 from petroleum reservoir.</title>
        <authorList>
            <person name="Poltaraus A.B."/>
            <person name="Nazina T.N."/>
            <person name="Tourova T.P."/>
            <person name="Malakho S.M."/>
            <person name="Korshunova A.V."/>
            <person name="Sokolova D.S."/>
        </authorList>
    </citation>
    <scope>NUCLEOTIDE SEQUENCE [LARGE SCALE GENOMIC DNA]</scope>
    <source>
        <strain evidence="5 6">8m3</strain>
    </source>
</reference>
<comment type="caution">
    <text evidence="5">The sequence shown here is derived from an EMBL/GenBank/DDBJ whole genome shotgun (WGS) entry which is preliminary data.</text>
</comment>
<protein>
    <submittedName>
        <fullName evidence="5">Uncharacterized protein</fullName>
    </submittedName>
</protein>
<organism evidence="5 6">
    <name type="scientific">Aeribacillus pallidus</name>
    <dbReference type="NCBI Taxonomy" id="33936"/>
    <lineage>
        <taxon>Bacteria</taxon>
        <taxon>Bacillati</taxon>
        <taxon>Bacillota</taxon>
        <taxon>Bacilli</taxon>
        <taxon>Bacillales</taxon>
        <taxon>Bacillaceae</taxon>
        <taxon>Aeribacillus</taxon>
    </lineage>
</organism>
<dbReference type="AlphaFoldDB" id="A0A162CA19"/>
<dbReference type="EMBL" id="LWBR01000005">
    <property type="protein sequence ID" value="KZN97853.1"/>
    <property type="molecule type" value="Genomic_DNA"/>
</dbReference>
<keyword evidence="1" id="KW-1133">Transmembrane helix</keyword>
<evidence type="ECO:0000313" key="5">
    <source>
        <dbReference type="EMBL" id="KZN97853.1"/>
    </source>
</evidence>
<accession>A0A162CA19</accession>